<sequence>MFEHFDTPQELFEYRLGSALSMEEDSLQMLGELEEAAHSSELKAMFRHHAGETRQQIENLQAVCSELGLSADLEPSQTTKGLAKEGSALIRKSGDNLVDSVAVAAALGTEHYEIAAYEALIAAAEGMGQTRVVDLLRANLAQEQHTSEELVAKAKQYAMAV</sequence>
<dbReference type="InterPro" id="IPR047114">
    <property type="entry name" value="YciF"/>
</dbReference>
<organism evidence="1 2">
    <name type="scientific">Microbacterium mangrovi</name>
    <dbReference type="NCBI Taxonomy" id="1348253"/>
    <lineage>
        <taxon>Bacteria</taxon>
        <taxon>Bacillati</taxon>
        <taxon>Actinomycetota</taxon>
        <taxon>Actinomycetes</taxon>
        <taxon>Micrococcales</taxon>
        <taxon>Microbacteriaceae</taxon>
        <taxon>Microbacterium</taxon>
    </lineage>
</organism>
<dbReference type="InterPro" id="IPR010287">
    <property type="entry name" value="DUF892_YciF-like"/>
</dbReference>
<proteinExistence type="predicted"/>
<evidence type="ECO:0000313" key="2">
    <source>
        <dbReference type="Proteomes" id="UP000031030"/>
    </source>
</evidence>
<dbReference type="EMBL" id="JTDK01000006">
    <property type="protein sequence ID" value="KHK99035.1"/>
    <property type="molecule type" value="Genomic_DNA"/>
</dbReference>
<comment type="caution">
    <text evidence="1">The sequence shown here is derived from an EMBL/GenBank/DDBJ whole genome shotgun (WGS) entry which is preliminary data.</text>
</comment>
<accession>A0A0B2A7G0</accession>
<dbReference type="RefSeq" id="WP_039398271.1">
    <property type="nucleotide sequence ID" value="NZ_JTDK01000006.1"/>
</dbReference>
<dbReference type="STRING" id="1348253.LK09_07410"/>
<dbReference type="PANTHER" id="PTHR30565">
    <property type="entry name" value="PROTEIN YCIF"/>
    <property type="match status" value="1"/>
</dbReference>
<evidence type="ECO:0000313" key="1">
    <source>
        <dbReference type="EMBL" id="KHK99035.1"/>
    </source>
</evidence>
<reference evidence="1 2" key="1">
    <citation type="submission" date="2014-11" db="EMBL/GenBank/DDBJ databases">
        <title>Genome sequence of Microbacterium mangrovi MUSC 115(T).</title>
        <authorList>
            <person name="Lee L.-H."/>
        </authorList>
    </citation>
    <scope>NUCLEOTIDE SEQUENCE [LARGE SCALE GENOMIC DNA]</scope>
    <source>
        <strain evidence="1 2">MUSC 115</strain>
    </source>
</reference>
<dbReference type="Pfam" id="PF05974">
    <property type="entry name" value="DUF892"/>
    <property type="match status" value="1"/>
</dbReference>
<protein>
    <submittedName>
        <fullName evidence="1">Uncharacterized protein</fullName>
    </submittedName>
</protein>
<dbReference type="AlphaFoldDB" id="A0A0B2A7G0"/>
<dbReference type="InterPro" id="IPR012347">
    <property type="entry name" value="Ferritin-like"/>
</dbReference>
<keyword evidence="2" id="KW-1185">Reference proteome</keyword>
<name>A0A0B2A7G0_9MICO</name>
<dbReference type="PANTHER" id="PTHR30565:SF9">
    <property type="entry name" value="PROTEIN YCIF"/>
    <property type="match status" value="1"/>
</dbReference>
<dbReference type="Gene3D" id="1.20.1260.10">
    <property type="match status" value="1"/>
</dbReference>
<gene>
    <name evidence="1" type="ORF">LK09_07410</name>
</gene>
<dbReference type="Proteomes" id="UP000031030">
    <property type="component" value="Unassembled WGS sequence"/>
</dbReference>
<dbReference type="SUPFAM" id="SSF47240">
    <property type="entry name" value="Ferritin-like"/>
    <property type="match status" value="1"/>
</dbReference>
<dbReference type="InterPro" id="IPR009078">
    <property type="entry name" value="Ferritin-like_SF"/>
</dbReference>